<dbReference type="AlphaFoldDB" id="A0A2T6BL40"/>
<proteinExistence type="predicted"/>
<dbReference type="InterPro" id="IPR045057">
    <property type="entry name" value="Gcn5-rel_NAT"/>
</dbReference>
<dbReference type="InterPro" id="IPR031165">
    <property type="entry name" value="GNAT_YJDJ"/>
</dbReference>
<dbReference type="EMBL" id="QBKS01000001">
    <property type="protein sequence ID" value="PTX56765.1"/>
    <property type="molecule type" value="Genomic_DNA"/>
</dbReference>
<dbReference type="PROSITE" id="PS51729">
    <property type="entry name" value="GNAT_YJDJ"/>
    <property type="match status" value="1"/>
</dbReference>
<comment type="caution">
    <text evidence="2">The sequence shown here is derived from an EMBL/GenBank/DDBJ whole genome shotgun (WGS) entry which is preliminary data.</text>
</comment>
<dbReference type="Proteomes" id="UP000243978">
    <property type="component" value="Unassembled WGS sequence"/>
</dbReference>
<dbReference type="InterPro" id="IPR016181">
    <property type="entry name" value="Acyl_CoA_acyltransferase"/>
</dbReference>
<dbReference type="Gene3D" id="3.40.630.30">
    <property type="match status" value="1"/>
</dbReference>
<organism evidence="2 3">
    <name type="scientific">Litoreibacter ponti</name>
    <dbReference type="NCBI Taxonomy" id="1510457"/>
    <lineage>
        <taxon>Bacteria</taxon>
        <taxon>Pseudomonadati</taxon>
        <taxon>Pseudomonadota</taxon>
        <taxon>Alphaproteobacteria</taxon>
        <taxon>Rhodobacterales</taxon>
        <taxon>Roseobacteraceae</taxon>
        <taxon>Litoreibacter</taxon>
    </lineage>
</organism>
<dbReference type="OrthoDB" id="9800945at2"/>
<evidence type="ECO:0000259" key="1">
    <source>
        <dbReference type="PROSITE" id="PS51729"/>
    </source>
</evidence>
<dbReference type="PANTHER" id="PTHR31435:SF10">
    <property type="entry name" value="BSR4717 PROTEIN"/>
    <property type="match status" value="1"/>
</dbReference>
<protein>
    <recommendedName>
        <fullName evidence="1">N-acetyltransferase domain-containing protein</fullName>
    </recommendedName>
</protein>
<dbReference type="PANTHER" id="PTHR31435">
    <property type="entry name" value="PROTEIN NATD1"/>
    <property type="match status" value="1"/>
</dbReference>
<accession>A0A2T6BL40</accession>
<dbReference type="RefSeq" id="WP_107846278.1">
    <property type="nucleotide sequence ID" value="NZ_QBKS01000001.1"/>
</dbReference>
<evidence type="ECO:0000313" key="3">
    <source>
        <dbReference type="Proteomes" id="UP000243978"/>
    </source>
</evidence>
<dbReference type="Pfam" id="PF14542">
    <property type="entry name" value="Acetyltransf_CG"/>
    <property type="match status" value="1"/>
</dbReference>
<name>A0A2T6BL40_9RHOB</name>
<dbReference type="SUPFAM" id="SSF55729">
    <property type="entry name" value="Acyl-CoA N-acyltransferases (Nat)"/>
    <property type="match status" value="1"/>
</dbReference>
<gene>
    <name evidence="2" type="ORF">C8N43_1427</name>
</gene>
<keyword evidence="3" id="KW-1185">Reference proteome</keyword>
<evidence type="ECO:0000313" key="2">
    <source>
        <dbReference type="EMBL" id="PTX56765.1"/>
    </source>
</evidence>
<reference evidence="2 3" key="1">
    <citation type="submission" date="2018-04" db="EMBL/GenBank/DDBJ databases">
        <title>Genomic Encyclopedia of Archaeal and Bacterial Type Strains, Phase II (KMG-II): from individual species to whole genera.</title>
        <authorList>
            <person name="Goeker M."/>
        </authorList>
    </citation>
    <scope>NUCLEOTIDE SEQUENCE [LARGE SCALE GENOMIC DNA]</scope>
    <source>
        <strain evidence="2 3">DSM 100977</strain>
    </source>
</reference>
<sequence>MDEITKTVTGSKGRYALQTAQGEAEMTFSILSPRTIIVDHTAVPKELEGQGLGGRLAENLVADARANGFKIVPLCPFVNAWRRRHPDAADVFQV</sequence>
<feature type="domain" description="N-acetyltransferase" evidence="1">
    <location>
        <begin position="7"/>
        <end position="93"/>
    </location>
</feature>